<dbReference type="RefSeq" id="WP_220119169.1">
    <property type="nucleotide sequence ID" value="NZ_JAHZUY010000097.1"/>
</dbReference>
<keyword evidence="2" id="KW-0812">Transmembrane</keyword>
<evidence type="ECO:0000256" key="1">
    <source>
        <dbReference type="PIRNR" id="PIRNR032126"/>
    </source>
</evidence>
<organism evidence="3 4">
    <name type="scientific">Caldovatus aquaticus</name>
    <dbReference type="NCBI Taxonomy" id="2865671"/>
    <lineage>
        <taxon>Bacteria</taxon>
        <taxon>Pseudomonadati</taxon>
        <taxon>Pseudomonadota</taxon>
        <taxon>Alphaproteobacteria</taxon>
        <taxon>Acetobacterales</taxon>
        <taxon>Roseomonadaceae</taxon>
        <taxon>Caldovatus</taxon>
    </lineage>
</organism>
<dbReference type="PIRSF" id="PIRSF032126">
    <property type="entry name" value="F0F1_ATP_synthase_subunit_I"/>
    <property type="match status" value="1"/>
</dbReference>
<reference evidence="3 4" key="1">
    <citation type="submission" date="2021-08" db="EMBL/GenBank/DDBJ databases">
        <title>Caldovatus sediminis gen. nov., sp. nov., a moderately thermophilic bacterium isolated from a hot spring.</title>
        <authorList>
            <person name="Hu C.-J."/>
            <person name="Li W.-J."/>
            <person name="Xian W.-D."/>
        </authorList>
    </citation>
    <scope>NUCLEOTIDE SEQUENCE [LARGE SCALE GENOMIC DNA]</scope>
    <source>
        <strain evidence="3 4">SYSU G05006</strain>
    </source>
</reference>
<dbReference type="EMBL" id="JAHZUY010000097">
    <property type="protein sequence ID" value="MBW8271407.1"/>
    <property type="molecule type" value="Genomic_DNA"/>
</dbReference>
<dbReference type="InterPro" id="IPR032820">
    <property type="entry name" value="ATPase_put"/>
</dbReference>
<evidence type="ECO:0000313" key="4">
    <source>
        <dbReference type="Proteomes" id="UP001519924"/>
    </source>
</evidence>
<evidence type="ECO:0000313" key="3">
    <source>
        <dbReference type="EMBL" id="MBW8271407.1"/>
    </source>
</evidence>
<feature type="transmembrane region" description="Helical" evidence="2">
    <location>
        <begin position="42"/>
        <end position="60"/>
    </location>
</feature>
<comment type="similarity">
    <text evidence="1">Belongs to the bacterial AtpI family.</text>
</comment>
<keyword evidence="4" id="KW-1185">Reference proteome</keyword>
<keyword evidence="2" id="KW-1133">Transmembrane helix</keyword>
<name>A0ABS7F705_9PROT</name>
<comment type="caution">
    <text evidence="3">The sequence shown here is derived from an EMBL/GenBank/DDBJ whole genome shotgun (WGS) entry which is preliminary data.</text>
</comment>
<protein>
    <recommendedName>
        <fullName evidence="1">ATP synthase protein I</fullName>
    </recommendedName>
</protein>
<gene>
    <name evidence="3" type="ORF">K1J50_18170</name>
</gene>
<keyword evidence="1" id="KW-0406">Ion transport</keyword>
<keyword evidence="1" id="KW-0375">Hydrogen ion transport</keyword>
<dbReference type="Proteomes" id="UP001519924">
    <property type="component" value="Unassembled WGS sequence"/>
</dbReference>
<dbReference type="Pfam" id="PF09527">
    <property type="entry name" value="ATPase_gene1"/>
    <property type="match status" value="1"/>
</dbReference>
<evidence type="ECO:0000256" key="2">
    <source>
        <dbReference type="SAM" id="Phobius"/>
    </source>
</evidence>
<feature type="transmembrane region" description="Helical" evidence="2">
    <location>
        <begin position="66"/>
        <end position="87"/>
    </location>
</feature>
<accession>A0ABS7F705</accession>
<dbReference type="InterPro" id="IPR016989">
    <property type="entry name" value="Atp1_alphaprobac"/>
</dbReference>
<keyword evidence="1" id="KW-0813">Transport</keyword>
<sequence>MADRDDFDRRLQEARARQGLEAAPKGRGGGLPGGAWGIGFRVGVELVSALAVGLAIGWALDRWLGTGPWLLMLFVVLGVAAGVLNVYRVFMPRSGPR</sequence>
<keyword evidence="1 2" id="KW-0472">Membrane</keyword>
<comment type="function">
    <text evidence="1">A possible function for this protein is to guide the assembly of the membrane sector of the ATPase enzyme complex.</text>
</comment>
<proteinExistence type="inferred from homology"/>